<dbReference type="InParanoid" id="A0A0H2RHV7"/>
<feature type="chain" id="PRO_5005201745" evidence="1">
    <location>
        <begin position="21"/>
        <end position="60"/>
    </location>
</feature>
<organism evidence="2 3">
    <name type="scientific">Schizopora paradoxa</name>
    <dbReference type="NCBI Taxonomy" id="27342"/>
    <lineage>
        <taxon>Eukaryota</taxon>
        <taxon>Fungi</taxon>
        <taxon>Dikarya</taxon>
        <taxon>Basidiomycota</taxon>
        <taxon>Agaricomycotina</taxon>
        <taxon>Agaricomycetes</taxon>
        <taxon>Hymenochaetales</taxon>
        <taxon>Schizoporaceae</taxon>
        <taxon>Schizopora</taxon>
    </lineage>
</organism>
<name>A0A0H2RHV7_9AGAM</name>
<keyword evidence="1" id="KW-0732">Signal</keyword>
<protein>
    <submittedName>
        <fullName evidence="2">Uncharacterized protein</fullName>
    </submittedName>
</protein>
<dbReference type="EMBL" id="KQ086000">
    <property type="protein sequence ID" value="KLO11414.1"/>
    <property type="molecule type" value="Genomic_DNA"/>
</dbReference>
<sequence length="60" mass="6288">MQFSKLAVFVATVFFGVVAAEAAAAPQITPPICNCPINDPTELQVEVKPVLLAIMDGDEG</sequence>
<dbReference type="AlphaFoldDB" id="A0A0H2RHV7"/>
<accession>A0A0H2RHV7</accession>
<proteinExistence type="predicted"/>
<evidence type="ECO:0000313" key="3">
    <source>
        <dbReference type="Proteomes" id="UP000053477"/>
    </source>
</evidence>
<dbReference type="Proteomes" id="UP000053477">
    <property type="component" value="Unassembled WGS sequence"/>
</dbReference>
<evidence type="ECO:0000256" key="1">
    <source>
        <dbReference type="SAM" id="SignalP"/>
    </source>
</evidence>
<feature type="signal peptide" evidence="1">
    <location>
        <begin position="1"/>
        <end position="20"/>
    </location>
</feature>
<keyword evidence="3" id="KW-1185">Reference proteome</keyword>
<gene>
    <name evidence="2" type="ORF">SCHPADRAFT_998900</name>
</gene>
<reference evidence="2 3" key="1">
    <citation type="submission" date="2015-04" db="EMBL/GenBank/DDBJ databases">
        <title>Complete genome sequence of Schizopora paradoxa KUC8140, a cosmopolitan wood degrader in East Asia.</title>
        <authorList>
            <consortium name="DOE Joint Genome Institute"/>
            <person name="Min B."/>
            <person name="Park H."/>
            <person name="Jang Y."/>
            <person name="Kim J.-J."/>
            <person name="Kim K.H."/>
            <person name="Pangilinan J."/>
            <person name="Lipzen A."/>
            <person name="Riley R."/>
            <person name="Grigoriev I.V."/>
            <person name="Spatafora J.W."/>
            <person name="Choi I.-G."/>
        </authorList>
    </citation>
    <scope>NUCLEOTIDE SEQUENCE [LARGE SCALE GENOMIC DNA]</scope>
    <source>
        <strain evidence="2 3">KUC8140</strain>
    </source>
</reference>
<evidence type="ECO:0000313" key="2">
    <source>
        <dbReference type="EMBL" id="KLO11414.1"/>
    </source>
</evidence>